<proteinExistence type="predicted"/>
<comment type="caution">
    <text evidence="2">The sequence shown here is derived from an EMBL/GenBank/DDBJ whole genome shotgun (WGS) entry which is preliminary data.</text>
</comment>
<evidence type="ECO:0000256" key="1">
    <source>
        <dbReference type="SAM" id="MobiDB-lite"/>
    </source>
</evidence>
<dbReference type="EMBL" id="JELW01000257">
    <property type="protein sequence ID" value="EXU94538.1"/>
    <property type="molecule type" value="Genomic_DNA"/>
</dbReference>
<evidence type="ECO:0000313" key="3">
    <source>
        <dbReference type="Proteomes" id="UP000030151"/>
    </source>
</evidence>
<feature type="region of interest" description="Disordered" evidence="1">
    <location>
        <begin position="53"/>
        <end position="86"/>
    </location>
</feature>
<gene>
    <name evidence="2" type="ORF">X797_012390</name>
</gene>
<evidence type="ECO:0000313" key="2">
    <source>
        <dbReference type="EMBL" id="EXU94538.1"/>
    </source>
</evidence>
<reference evidence="2 3" key="1">
    <citation type="submission" date="2014-02" db="EMBL/GenBank/DDBJ databases">
        <title>The genome sequence of the entomopathogenic fungus Metarhizium robertsii ARSEF 2575.</title>
        <authorList>
            <person name="Giuliano Garisto Donzelli B."/>
            <person name="Roe B.A."/>
            <person name="Macmil S.L."/>
            <person name="Krasnoff S.B."/>
            <person name="Gibson D.M."/>
        </authorList>
    </citation>
    <scope>NUCLEOTIDE SEQUENCE [LARGE SCALE GENOMIC DNA]</scope>
    <source>
        <strain evidence="2 3">ARSEF 2575</strain>
    </source>
</reference>
<feature type="compositionally biased region" description="Polar residues" evidence="1">
    <location>
        <begin position="55"/>
        <end position="64"/>
    </location>
</feature>
<organism evidence="2 3">
    <name type="scientific">Metarhizium robertsii</name>
    <dbReference type="NCBI Taxonomy" id="568076"/>
    <lineage>
        <taxon>Eukaryota</taxon>
        <taxon>Fungi</taxon>
        <taxon>Dikarya</taxon>
        <taxon>Ascomycota</taxon>
        <taxon>Pezizomycotina</taxon>
        <taxon>Sordariomycetes</taxon>
        <taxon>Hypocreomycetidae</taxon>
        <taxon>Hypocreales</taxon>
        <taxon>Clavicipitaceae</taxon>
        <taxon>Metarhizium</taxon>
    </lineage>
</organism>
<dbReference type="Proteomes" id="UP000030151">
    <property type="component" value="Unassembled WGS sequence"/>
</dbReference>
<protein>
    <submittedName>
        <fullName evidence="2">Uncharacterized protein</fullName>
    </submittedName>
</protein>
<dbReference type="AlphaFoldDB" id="A0A014PG17"/>
<sequence>MNESSIDIWAHIKLHQSQITLLINRLDSVCCANSNTTSGTVSCPERLKRSDKVVSISSGDTEGSTDTEDSHGRPVSGASYPLADGDDPGVGRISGEPCDQMFSAPAPGYRLRVHKDPRVLKCPKHFEVNRQCPSCSTQFRYASIFGTHKCNASVEGRKEIKQAYDEMLKEVKRRLGFSRAEKECDVEVPGLLLSDPGSERVNHNQNSIPISMGQGVASSQLALEPASATHFEEFTDHGLPQPGNAQLYDLFGDVLHSSHDDQLSGYQSLWDELDPTTSLLLANMDPVVPGLGP</sequence>
<accession>A0A014PG17</accession>
<dbReference type="HOGENOM" id="CLU_950231_0_0_1"/>
<name>A0A014PG17_9HYPO</name>